<evidence type="ECO:0000313" key="2">
    <source>
        <dbReference type="EMBL" id="MDE8650023.1"/>
    </source>
</evidence>
<keyword evidence="1" id="KW-1133">Transmembrane helix</keyword>
<dbReference type="EMBL" id="JARDXE010000044">
    <property type="protein sequence ID" value="MDE8650023.1"/>
    <property type="molecule type" value="Genomic_DNA"/>
</dbReference>
<dbReference type="Proteomes" id="UP001217325">
    <property type="component" value="Unassembled WGS sequence"/>
</dbReference>
<comment type="caution">
    <text evidence="2">The sequence shown here is derived from an EMBL/GenBank/DDBJ whole genome shotgun (WGS) entry which is preliminary data.</text>
</comment>
<proteinExistence type="predicted"/>
<feature type="transmembrane region" description="Helical" evidence="1">
    <location>
        <begin position="305"/>
        <end position="324"/>
    </location>
</feature>
<accession>A0AAW6LVV5</accession>
<dbReference type="RefSeq" id="WP_275233147.1">
    <property type="nucleotide sequence ID" value="NZ_JARDXE010000044.1"/>
</dbReference>
<sequence length="361" mass="39092">MRPISGRRSSTPVRQRHWVRNIQGAGSVETFLLVSISTILITRGYLELTDYPQVGGRTLHIAHALYGAAAMVIALVATWMFIGNRVARRATVIGGIGFGLFLDEVGKFVTVDNDYFYGPSAEIMYITVLALLVVTKILRNARPLTAHEYVCNAARIAANGLAHGLTEKDKRAAIDMLDIAASQNADHNTVDALRQLVLDAPRTENTFGQFSQSRTAMRLRRRLAARWIPMTVGCVLATFAFLGIIVGIIQISLGGVEFEDDSGEITISQMGPASALLFASAVLTFLIVVPSIAGMRQHDRMWPLIGLRLAALTFTGLNALAHFATEGFGGIVGIAFGALALFLLSQHIALHTKELPNPVLT</sequence>
<reference evidence="2" key="1">
    <citation type="submission" date="2023-02" db="EMBL/GenBank/DDBJ databases">
        <title>A novel hydrolase synthesized by Rhodococcus erythropolis HQ is responsible for the detoxification of Zearalenone.</title>
        <authorList>
            <person name="Hu J."/>
            <person name="Xu J."/>
        </authorList>
    </citation>
    <scope>NUCLEOTIDE SEQUENCE</scope>
    <source>
        <strain evidence="2">HQ</strain>
    </source>
</reference>
<protein>
    <submittedName>
        <fullName evidence="2">Uncharacterized protein</fullName>
    </submittedName>
</protein>
<feature type="transmembrane region" description="Helical" evidence="1">
    <location>
        <begin position="330"/>
        <end position="350"/>
    </location>
</feature>
<keyword evidence="1" id="KW-0472">Membrane</keyword>
<feature type="transmembrane region" description="Helical" evidence="1">
    <location>
        <begin position="227"/>
        <end position="253"/>
    </location>
</feature>
<gene>
    <name evidence="2" type="ORF">PXH69_34230</name>
</gene>
<evidence type="ECO:0000313" key="3">
    <source>
        <dbReference type="Proteomes" id="UP001217325"/>
    </source>
</evidence>
<feature type="transmembrane region" description="Helical" evidence="1">
    <location>
        <begin position="21"/>
        <end position="41"/>
    </location>
</feature>
<organism evidence="2 3">
    <name type="scientific">Rhodococcus qingshengii</name>
    <dbReference type="NCBI Taxonomy" id="334542"/>
    <lineage>
        <taxon>Bacteria</taxon>
        <taxon>Bacillati</taxon>
        <taxon>Actinomycetota</taxon>
        <taxon>Actinomycetes</taxon>
        <taxon>Mycobacteriales</taxon>
        <taxon>Nocardiaceae</taxon>
        <taxon>Rhodococcus</taxon>
        <taxon>Rhodococcus erythropolis group</taxon>
    </lineage>
</organism>
<feature type="transmembrane region" description="Helical" evidence="1">
    <location>
        <begin position="273"/>
        <end position="293"/>
    </location>
</feature>
<evidence type="ECO:0000256" key="1">
    <source>
        <dbReference type="SAM" id="Phobius"/>
    </source>
</evidence>
<dbReference type="AlphaFoldDB" id="A0AAW6LVV5"/>
<name>A0AAW6LVV5_RHOSG</name>
<feature type="transmembrane region" description="Helical" evidence="1">
    <location>
        <begin position="61"/>
        <end position="83"/>
    </location>
</feature>
<keyword evidence="1" id="KW-0812">Transmembrane</keyword>